<organism evidence="3 4">
    <name type="scientific">Volvox africanus</name>
    <dbReference type="NCBI Taxonomy" id="51714"/>
    <lineage>
        <taxon>Eukaryota</taxon>
        <taxon>Viridiplantae</taxon>
        <taxon>Chlorophyta</taxon>
        <taxon>core chlorophytes</taxon>
        <taxon>Chlorophyceae</taxon>
        <taxon>CS clade</taxon>
        <taxon>Chlamydomonadales</taxon>
        <taxon>Volvocaceae</taxon>
        <taxon>Volvox</taxon>
    </lineage>
</organism>
<feature type="compositionally biased region" description="Low complexity" evidence="2">
    <location>
        <begin position="1488"/>
        <end position="1499"/>
    </location>
</feature>
<feature type="coiled-coil region" evidence="1">
    <location>
        <begin position="1157"/>
        <end position="1225"/>
    </location>
</feature>
<feature type="compositionally biased region" description="Low complexity" evidence="2">
    <location>
        <begin position="1433"/>
        <end position="1466"/>
    </location>
</feature>
<feature type="region of interest" description="Disordered" evidence="2">
    <location>
        <begin position="747"/>
        <end position="767"/>
    </location>
</feature>
<keyword evidence="4" id="KW-1185">Reference proteome</keyword>
<feature type="compositionally biased region" description="Basic and acidic residues" evidence="2">
    <location>
        <begin position="1005"/>
        <end position="1019"/>
    </location>
</feature>
<accession>A0A8J4F904</accession>
<sequence length="2125" mass="215329">MDLKAVAPGGGRRVRLKLFVKEEDEPTKICELNVRSGCEFKELQDLVTDNILGGENERWKLVKETRTPHLGPNGAGHIEILQEWQSKAAELLTHPADDACPVTSVDDSDLRGGVDVYSIMLGHVAREPINSQEDLAAWWASHPRPGPPLLTAACARLLAKLRVAPSQHAPAATAAKLVSEGLAGLRELATDRWYGNRLPLNLLEKGLLTAMRWEQHAPSGKPAMLAGILEAAAAAAWALVSYGGPRRVLVGAGVVPELVAAMAKAQEWRKAALARGEAAAAAAHAELIRQTEAVAADLAAAAAAATAAEAAVEAKTAMGPELDQAIEAANAAADAAARTPLPNSRPIYLADCYAAPAGEVSLETTNRIIYNCLCALAVLSVDARARSACLTVAPRLDFLLTAATTDFVALNDAQHELDAAAWQHRQDRRNAADAAGAERFLRRREEAKERKERAEREARERAEREAAEAAAAAALEAELAAEAAALAAEDSELAALFQSRAPSPSPMAVKPSTPTPAEENDGGSGDDIEATAKSTEAIAEAAPEPEPEPEYQPPPVPPDPYPVLEFIAPEDDARVHQIVAAEALYAMLGRERGVRRSFAAAGGIPALEALLRSSNDSVVCAAVSALASYGRDVGTDHTTGLDMLATAVPLTAAAAAEPAAATTTKAPSPGPAARLRSVLPVVAAPPQPKKDPVVENAGKVAASLVRVIPSVLEALMARYADGNREVGGMEPQGVYIDPATRAALAAAEAAAEADTTPAEASTDVGDGGENAVKAPSVLAPNNTRVSGVATGGTASIVMTPPATVTPPAAPMQTSVSLQPGATSQISAALSLPTQPTATTHVSIATTAGSGPPQIVRFAPHTLSYIIELASTALWAAIAAEQRATEIRAAAAATANAEATAAAAEAAEAAAAAAAAAAAVPLTASSSVSSLDDSSTLTGQKNPAAAREAETAQAAGVAAATAAALTVMVEVDAYTTPITPVILQHIAHLAVAAAKLVPAEVEDLKNDAASETDAQKKQRQSDLSGGGGTRGDARGSSTRNDARASGARTGIRRASARASDSRASGASGGDDVATAASTAAADGGGDDLLDGASVESEDGGGDGDGRRSSGSSGSSVPSLHSHLMGSLHALLGSLCVIQGNTRLVRSEFKALLGKHAQLRRLHVQKELAEDEYQALLEEMEAARKQPGQFFFEHEEEAKREKKRASIRNVEAEMRRELRAIADMEDGLQAAADAAVRAVSATLTLLPYGGAAGTPILLEAPLQPSLENQLRHCHVLAAGVIQVMAATLQPGAVDAATAAAAQLQGNWETDTSVSATAAAADAATPAEELAAATAAAALYQGPYRDIILASGVLEALLAAATARFTTAATAAAAANAAPPTPMSSTAASTVAGLYNTSSSPSRQGAVSRSSSVGGLIPRGSVGPRASVATNAPANAAAANGGGAASSRVSISRSPMAAASSRRQSSSSGEPGGAAAGRVVIAGSTGGGSAGTTPAAASPSRTRVASAIGQQPVDTSTNVLMQVTSCALMHLTSTESAMQPPQLVAIMSYMHTACHHTASTPYLAAACYSLARHVTNRRCMVEGVRPARKGPLGLSTPAAAAGTSGPAATVFTSAAAAARANAAGSSLDADVWVEVVGVLLRGVLAKLRKPGGGAPRVTFQPTDPGIATAGAGDATRSTSPPAAATTPVRPSVAATPSNGPRSTSPRPPSAGSTHVTYGYANGHGGGGNGPVGQSAAAGTVSGILRSGRFLVMSLWLLLRQWVVDKVNPVNMMSSADGLYAATGFTWWSVRFDADTPLTLTNEVLDGLALVVEAVHAAAAAAAAGGGGGGNAAGDANTRAAAAEPGLMLPFAPGEGGVAALRRLASRCVWSLSSTHPAVAGALVDRGSGVLALAAMRDQSHAADSELQSLCCGYMLLLASRCSSLLPPLGGLEALSSALVVLVERALASGGCWPSSPAHADLDSAGAGGGTGVDVPLLEAAVRGLAYLAGSGPEGRMAVTGSRAVRRLVAVVRADNAALETVRQMRREEGVPSWSRLEELICPLRAINGLPITVPAGQSASLAALQQGAQGPPGHAQPGYGTPQPQPHLQQPRNRPQSSLVPGGPQHQNQQHQQAGTAGAGAPGGSRPE</sequence>
<feature type="compositionally biased region" description="Low complexity" evidence="2">
    <location>
        <begin position="2098"/>
        <end position="2113"/>
    </location>
</feature>
<feature type="compositionally biased region" description="Acidic residues" evidence="2">
    <location>
        <begin position="518"/>
        <end position="529"/>
    </location>
</feature>
<dbReference type="Gene3D" id="1.25.10.10">
    <property type="entry name" value="Leucine-rich Repeat Variant"/>
    <property type="match status" value="2"/>
</dbReference>
<keyword evidence="1" id="KW-0175">Coiled coil</keyword>
<feature type="compositionally biased region" description="Polar residues" evidence="2">
    <location>
        <begin position="1694"/>
        <end position="1712"/>
    </location>
</feature>
<feature type="compositionally biased region" description="Gly residues" evidence="2">
    <location>
        <begin position="2114"/>
        <end position="2125"/>
    </location>
</feature>
<feature type="compositionally biased region" description="Low complexity" evidence="2">
    <location>
        <begin position="2060"/>
        <end position="2075"/>
    </location>
</feature>
<evidence type="ECO:0000313" key="4">
    <source>
        <dbReference type="Proteomes" id="UP000747399"/>
    </source>
</evidence>
<dbReference type="InterPro" id="IPR016024">
    <property type="entry name" value="ARM-type_fold"/>
</dbReference>
<feature type="compositionally biased region" description="Low complexity" evidence="2">
    <location>
        <begin position="1671"/>
        <end position="1693"/>
    </location>
</feature>
<evidence type="ECO:0000313" key="3">
    <source>
        <dbReference type="EMBL" id="GIL64938.1"/>
    </source>
</evidence>
<feature type="region of interest" description="Disordered" evidence="2">
    <location>
        <begin position="1647"/>
        <end position="1723"/>
    </location>
</feature>
<feature type="compositionally biased region" description="Acidic residues" evidence="2">
    <location>
        <begin position="1083"/>
        <end position="1100"/>
    </location>
</feature>
<feature type="region of interest" description="Disordered" evidence="2">
    <location>
        <begin position="1005"/>
        <end position="1118"/>
    </location>
</feature>
<feature type="non-terminal residue" evidence="3">
    <location>
        <position position="2125"/>
    </location>
</feature>
<feature type="region of interest" description="Disordered" evidence="2">
    <location>
        <begin position="500"/>
        <end position="560"/>
    </location>
</feature>
<protein>
    <submittedName>
        <fullName evidence="3">Uncharacterized protein</fullName>
    </submittedName>
</protein>
<feature type="compositionally biased region" description="Low complexity" evidence="2">
    <location>
        <begin position="747"/>
        <end position="760"/>
    </location>
</feature>
<feature type="compositionally biased region" description="Polar residues" evidence="2">
    <location>
        <begin position="1393"/>
        <end position="1410"/>
    </location>
</feature>
<gene>
    <name evidence="3" type="ORF">Vafri_18799</name>
</gene>
<feature type="region of interest" description="Disordered" evidence="2">
    <location>
        <begin position="1393"/>
        <end position="1416"/>
    </location>
</feature>
<evidence type="ECO:0000256" key="2">
    <source>
        <dbReference type="SAM" id="MobiDB-lite"/>
    </source>
</evidence>
<name>A0A8J4F904_9CHLO</name>
<feature type="region of interest" description="Disordered" evidence="2">
    <location>
        <begin position="1433"/>
        <end position="1499"/>
    </location>
</feature>
<evidence type="ECO:0000256" key="1">
    <source>
        <dbReference type="SAM" id="Coils"/>
    </source>
</evidence>
<feature type="region of interest" description="Disordered" evidence="2">
    <location>
        <begin position="926"/>
        <end position="946"/>
    </location>
</feature>
<comment type="caution">
    <text evidence="3">The sequence shown here is derived from an EMBL/GenBank/DDBJ whole genome shotgun (WGS) entry which is preliminary data.</text>
</comment>
<feature type="region of interest" description="Disordered" evidence="2">
    <location>
        <begin position="443"/>
        <end position="465"/>
    </location>
</feature>
<feature type="region of interest" description="Disordered" evidence="2">
    <location>
        <begin position="2060"/>
        <end position="2125"/>
    </location>
</feature>
<feature type="compositionally biased region" description="Low complexity" evidence="2">
    <location>
        <begin position="1055"/>
        <end position="1080"/>
    </location>
</feature>
<dbReference type="InterPro" id="IPR011989">
    <property type="entry name" value="ARM-like"/>
</dbReference>
<dbReference type="Proteomes" id="UP000747399">
    <property type="component" value="Unassembled WGS sequence"/>
</dbReference>
<dbReference type="SUPFAM" id="SSF48371">
    <property type="entry name" value="ARM repeat"/>
    <property type="match status" value="1"/>
</dbReference>
<feature type="compositionally biased region" description="Low complexity" evidence="2">
    <location>
        <begin position="926"/>
        <end position="937"/>
    </location>
</feature>
<feature type="compositionally biased region" description="Polar residues" evidence="2">
    <location>
        <begin position="2083"/>
        <end position="2096"/>
    </location>
</feature>
<reference evidence="3" key="1">
    <citation type="journal article" date="2021" name="Proc. Natl. Acad. Sci. U.S.A.">
        <title>Three genomes in the algal genus Volvox reveal the fate of a haploid sex-determining region after a transition to homothallism.</title>
        <authorList>
            <person name="Yamamoto K."/>
            <person name="Hamaji T."/>
            <person name="Kawai-Toyooka H."/>
            <person name="Matsuzaki R."/>
            <person name="Takahashi F."/>
            <person name="Nishimura Y."/>
            <person name="Kawachi M."/>
            <person name="Noguchi H."/>
            <person name="Minakuchi Y."/>
            <person name="Umen J.G."/>
            <person name="Toyoda A."/>
            <person name="Nozaki H."/>
        </authorList>
    </citation>
    <scope>NUCLEOTIDE SEQUENCE</scope>
    <source>
        <strain evidence="3">NIES-3780</strain>
    </source>
</reference>
<feature type="compositionally biased region" description="Pro residues" evidence="2">
    <location>
        <begin position="550"/>
        <end position="560"/>
    </location>
</feature>
<dbReference type="EMBL" id="BNCO01000071">
    <property type="protein sequence ID" value="GIL64938.1"/>
    <property type="molecule type" value="Genomic_DNA"/>
</dbReference>
<proteinExistence type="predicted"/>